<proteinExistence type="predicted"/>
<feature type="transmembrane region" description="Helical" evidence="1">
    <location>
        <begin position="44"/>
        <end position="60"/>
    </location>
</feature>
<dbReference type="Pfam" id="PF07695">
    <property type="entry name" value="7TMR-DISM_7TM"/>
    <property type="match status" value="1"/>
</dbReference>
<feature type="domain" description="7TM-DISM receptor extracellular" evidence="3">
    <location>
        <begin position="20"/>
        <end position="216"/>
    </location>
</feature>
<dbReference type="GO" id="GO:0016020">
    <property type="term" value="C:membrane"/>
    <property type="evidence" value="ECO:0007669"/>
    <property type="project" value="InterPro"/>
</dbReference>
<keyword evidence="1" id="KW-1133">Transmembrane helix</keyword>
<dbReference type="GO" id="GO:0000155">
    <property type="term" value="F:phosphorelay sensor kinase activity"/>
    <property type="evidence" value="ECO:0007669"/>
    <property type="project" value="InterPro"/>
</dbReference>
<evidence type="ECO:0000256" key="1">
    <source>
        <dbReference type="SAM" id="Phobius"/>
    </source>
</evidence>
<dbReference type="OrthoDB" id="6190788at2"/>
<dbReference type="PANTHER" id="PTHR34220">
    <property type="entry name" value="SENSOR HISTIDINE KINASE YPDA"/>
    <property type="match status" value="1"/>
</dbReference>
<organism evidence="4 5">
    <name type="scientific">Aquimarina spongiae</name>
    <dbReference type="NCBI Taxonomy" id="570521"/>
    <lineage>
        <taxon>Bacteria</taxon>
        <taxon>Pseudomonadati</taxon>
        <taxon>Bacteroidota</taxon>
        <taxon>Flavobacteriia</taxon>
        <taxon>Flavobacteriales</taxon>
        <taxon>Flavobacteriaceae</taxon>
        <taxon>Aquimarina</taxon>
    </lineage>
</organism>
<dbReference type="Proteomes" id="UP000184432">
    <property type="component" value="Unassembled WGS sequence"/>
</dbReference>
<dbReference type="Pfam" id="PF06580">
    <property type="entry name" value="His_kinase"/>
    <property type="match status" value="1"/>
</dbReference>
<accession>A0A1M6DTM7</accession>
<dbReference type="EMBL" id="FQYP01000003">
    <property type="protein sequence ID" value="SHI76489.1"/>
    <property type="molecule type" value="Genomic_DNA"/>
</dbReference>
<feature type="transmembrane region" description="Helical" evidence="1">
    <location>
        <begin position="147"/>
        <end position="164"/>
    </location>
</feature>
<keyword evidence="1" id="KW-0812">Transmembrane</keyword>
<dbReference type="InterPro" id="IPR010559">
    <property type="entry name" value="Sig_transdc_His_kin_internal"/>
</dbReference>
<evidence type="ECO:0000259" key="2">
    <source>
        <dbReference type="Pfam" id="PF06580"/>
    </source>
</evidence>
<evidence type="ECO:0000313" key="4">
    <source>
        <dbReference type="EMBL" id="SHI76489.1"/>
    </source>
</evidence>
<dbReference type="Gene3D" id="3.30.565.10">
    <property type="entry name" value="Histidine kinase-like ATPase, C-terminal domain"/>
    <property type="match status" value="1"/>
</dbReference>
<keyword evidence="1" id="KW-0472">Membrane</keyword>
<feature type="transmembrane region" description="Helical" evidence="1">
    <location>
        <begin position="80"/>
        <end position="101"/>
    </location>
</feature>
<dbReference type="SUPFAM" id="SSF55874">
    <property type="entry name" value="ATPase domain of HSP90 chaperone/DNA topoisomerase II/histidine kinase"/>
    <property type="match status" value="1"/>
</dbReference>
<feature type="transmembrane region" description="Helical" evidence="1">
    <location>
        <begin position="113"/>
        <end position="135"/>
    </location>
</feature>
<dbReference type="InterPro" id="IPR011623">
    <property type="entry name" value="7TMR_DISM_rcpt_extracell_dom1"/>
</dbReference>
<feature type="transmembrane region" description="Helical" evidence="1">
    <location>
        <begin position="171"/>
        <end position="191"/>
    </location>
</feature>
<keyword evidence="5" id="KW-1185">Reference proteome</keyword>
<feature type="transmembrane region" description="Helical" evidence="1">
    <location>
        <begin position="20"/>
        <end position="37"/>
    </location>
</feature>
<dbReference type="PANTHER" id="PTHR34220:SF7">
    <property type="entry name" value="SENSOR HISTIDINE KINASE YPDA"/>
    <property type="match status" value="1"/>
</dbReference>
<feature type="domain" description="Signal transduction histidine kinase internal region" evidence="2">
    <location>
        <begin position="235"/>
        <end position="312"/>
    </location>
</feature>
<dbReference type="InterPro" id="IPR036890">
    <property type="entry name" value="HATPase_C_sf"/>
</dbReference>
<evidence type="ECO:0000313" key="5">
    <source>
        <dbReference type="Proteomes" id="UP000184432"/>
    </source>
</evidence>
<name>A0A1M6DTM7_9FLAO</name>
<reference evidence="5" key="1">
    <citation type="submission" date="2016-11" db="EMBL/GenBank/DDBJ databases">
        <authorList>
            <person name="Varghese N."/>
            <person name="Submissions S."/>
        </authorList>
    </citation>
    <scope>NUCLEOTIDE SEQUENCE [LARGE SCALE GENOMIC DNA]</scope>
    <source>
        <strain evidence="5">DSM 22623</strain>
    </source>
</reference>
<sequence length="444" mass="51361">MLLLDLYIHEESSFQFPVHLFLGTSFAFLICSIAIYAVNKKSEFLWYAGYLLCVIVYFSHKSDFILAMIYENQDSLVAHIVNDTSQMSINLCYLLFSMAYLNTKKDYTKFHKFLQVVAIAMIIFMSMHTILRLTGNSHANQIQLLNIQRLVLSLFVIFNTFYLFRYGKNKLVYFVIAASLLYAGGAIVTWLTRDFHFMVYGVGLENFVFSFGLGYKIKKLSFEKSEAERYALRNEIHSLRAQMNPHFIFNSLNSIQGFILKDKKKESIKYLTSFSTLLRKILDTSENGVISLEQEIELLKRYLELESLRFDGSFKYDFDVDPGLDIYNIEIPILLVQPYIENAIIHGLAPKKEGDKTMKISFIDADEFITCSIKDSGIGREASYKLQQTKSIYRKSKGMSLTQKRLELISKHKDKMNTYVHVDDLYTQDGKANGTKVTIKIYKN</sequence>
<dbReference type="InterPro" id="IPR050640">
    <property type="entry name" value="Bact_2-comp_sensor_kinase"/>
</dbReference>
<evidence type="ECO:0000259" key="3">
    <source>
        <dbReference type="Pfam" id="PF07695"/>
    </source>
</evidence>
<dbReference type="RefSeq" id="WP_073315383.1">
    <property type="nucleotide sequence ID" value="NZ_FQYP01000003.1"/>
</dbReference>
<dbReference type="AlphaFoldDB" id="A0A1M6DTM7"/>
<dbReference type="STRING" id="570521.SAMN04488508_1038"/>
<protein>
    <submittedName>
        <fullName evidence="4">7TM diverse intracellular signalling</fullName>
    </submittedName>
</protein>
<gene>
    <name evidence="4" type="ORF">SAMN04488508_1038</name>
</gene>